<evidence type="ECO:0000256" key="3">
    <source>
        <dbReference type="ARBA" id="ARBA00022679"/>
    </source>
</evidence>
<dbReference type="AlphaFoldDB" id="A0A512SWS3"/>
<keyword evidence="3 6" id="KW-0808">Transferase</keyword>
<accession>A0A512SWS3</accession>
<protein>
    <recommendedName>
        <fullName evidence="1">D-inositol 3-phosphate glycosyltransferase</fullName>
    </recommendedName>
</protein>
<evidence type="ECO:0000313" key="7">
    <source>
        <dbReference type="Proteomes" id="UP000321793"/>
    </source>
</evidence>
<dbReference type="SUPFAM" id="SSF53756">
    <property type="entry name" value="UDP-Glycosyltransferase/glycogen phosphorylase"/>
    <property type="match status" value="1"/>
</dbReference>
<dbReference type="GO" id="GO:1901137">
    <property type="term" value="P:carbohydrate derivative biosynthetic process"/>
    <property type="evidence" value="ECO:0007669"/>
    <property type="project" value="UniProtKB-ARBA"/>
</dbReference>
<dbReference type="CDD" id="cd03794">
    <property type="entry name" value="GT4_WbuB-like"/>
    <property type="match status" value="1"/>
</dbReference>
<dbReference type="Pfam" id="PF13579">
    <property type="entry name" value="Glyco_trans_4_4"/>
    <property type="match status" value="1"/>
</dbReference>
<keyword evidence="7" id="KW-1185">Reference proteome</keyword>
<reference evidence="6 7" key="1">
    <citation type="submission" date="2019-07" db="EMBL/GenBank/DDBJ databases">
        <title>Whole genome shotgun sequence of Knoellia locipacati NBRC 109775.</title>
        <authorList>
            <person name="Hosoyama A."/>
            <person name="Uohara A."/>
            <person name="Ohji S."/>
            <person name="Ichikawa N."/>
        </authorList>
    </citation>
    <scope>NUCLEOTIDE SEQUENCE [LARGE SCALE GENOMIC DNA]</scope>
    <source>
        <strain evidence="6 7">NBRC 109775</strain>
    </source>
</reference>
<evidence type="ECO:0000256" key="2">
    <source>
        <dbReference type="ARBA" id="ARBA00022676"/>
    </source>
</evidence>
<organism evidence="6 7">
    <name type="scientific">Knoellia locipacati</name>
    <dbReference type="NCBI Taxonomy" id="882824"/>
    <lineage>
        <taxon>Bacteria</taxon>
        <taxon>Bacillati</taxon>
        <taxon>Actinomycetota</taxon>
        <taxon>Actinomycetes</taxon>
        <taxon>Micrococcales</taxon>
        <taxon>Intrasporangiaceae</taxon>
        <taxon>Knoellia</taxon>
    </lineage>
</organism>
<dbReference type="InterPro" id="IPR001296">
    <property type="entry name" value="Glyco_trans_1"/>
</dbReference>
<keyword evidence="2" id="KW-0328">Glycosyltransferase</keyword>
<dbReference type="GO" id="GO:0016758">
    <property type="term" value="F:hexosyltransferase activity"/>
    <property type="evidence" value="ECO:0007669"/>
    <property type="project" value="TreeGrafter"/>
</dbReference>
<evidence type="ECO:0000256" key="1">
    <source>
        <dbReference type="ARBA" id="ARBA00021292"/>
    </source>
</evidence>
<evidence type="ECO:0000259" key="4">
    <source>
        <dbReference type="Pfam" id="PF00534"/>
    </source>
</evidence>
<dbReference type="OrthoDB" id="3180470at2"/>
<dbReference type="PANTHER" id="PTHR45947:SF3">
    <property type="entry name" value="SULFOQUINOVOSYL TRANSFERASE SQD2"/>
    <property type="match status" value="1"/>
</dbReference>
<dbReference type="RefSeq" id="WP_147061925.1">
    <property type="nucleotide sequence ID" value="NZ_BAABDN010000001.1"/>
</dbReference>
<sequence length="406" mass="43667">MRIGYITQWFPPEPGTHVAAGIATGLAERGHEVDVITGFPNYPTGRIQEGWKQQSYLREEYAPGVTLHRSPLYASHDKSAVHRMGNYLSFAASATMTANLRVPRPDAWLVYSSPATAAVPALLARRGRRAPICLHMQDLWPDSVTGSHFVEGRTLKAMERALHVFTNASYRVASRIGVIAPSMEHILVDRGVPADKIRWVPNWSDSAQVADSSERRALGLPEGPLFLYAGNLGTLQGLLPLVEAFKEVPEAQLVLMGDGIEKDELTRAAQAAPAGNVHVHDSVPSDVVGRHLSSADVLVVSLQDSPLLRATMPSKVQSSLAAGKPILVHGAGDVADVVTDSGAGVAVTPGNHREVAHGIRTLATSPQTWARRGAAARRHYENIFAPDVGLSRLESMVLEAATKGQQ</sequence>
<feature type="domain" description="Glycosyltransferase subfamily 4-like N-terminal" evidence="5">
    <location>
        <begin position="18"/>
        <end position="203"/>
    </location>
</feature>
<dbReference type="Gene3D" id="3.40.50.2000">
    <property type="entry name" value="Glycogen Phosphorylase B"/>
    <property type="match status" value="2"/>
</dbReference>
<dbReference type="InterPro" id="IPR028098">
    <property type="entry name" value="Glyco_trans_4-like_N"/>
</dbReference>
<dbReference type="EMBL" id="BKBA01000003">
    <property type="protein sequence ID" value="GEQ12401.1"/>
    <property type="molecule type" value="Genomic_DNA"/>
</dbReference>
<gene>
    <name evidence="6" type="ORF">KLO01_04480</name>
</gene>
<evidence type="ECO:0000259" key="5">
    <source>
        <dbReference type="Pfam" id="PF13579"/>
    </source>
</evidence>
<proteinExistence type="predicted"/>
<name>A0A512SWS3_9MICO</name>
<evidence type="ECO:0000313" key="6">
    <source>
        <dbReference type="EMBL" id="GEQ12401.1"/>
    </source>
</evidence>
<dbReference type="InterPro" id="IPR050194">
    <property type="entry name" value="Glycosyltransferase_grp1"/>
</dbReference>
<dbReference type="PANTHER" id="PTHR45947">
    <property type="entry name" value="SULFOQUINOVOSYL TRANSFERASE SQD2"/>
    <property type="match status" value="1"/>
</dbReference>
<comment type="caution">
    <text evidence="6">The sequence shown here is derived from an EMBL/GenBank/DDBJ whole genome shotgun (WGS) entry which is preliminary data.</text>
</comment>
<dbReference type="Proteomes" id="UP000321793">
    <property type="component" value="Unassembled WGS sequence"/>
</dbReference>
<dbReference type="Pfam" id="PF00534">
    <property type="entry name" value="Glycos_transf_1"/>
    <property type="match status" value="1"/>
</dbReference>
<feature type="domain" description="Glycosyl transferase family 1" evidence="4">
    <location>
        <begin position="215"/>
        <end position="378"/>
    </location>
</feature>